<dbReference type="AlphaFoldDB" id="A0AAV8ZNN1"/>
<comment type="caution">
    <text evidence="3">The sequence shown here is derived from an EMBL/GenBank/DDBJ whole genome shotgun (WGS) entry which is preliminary data.</text>
</comment>
<feature type="transmembrane region" description="Helical" evidence="2">
    <location>
        <begin position="220"/>
        <end position="242"/>
    </location>
</feature>
<accession>A0AAV8ZNN1</accession>
<feature type="transmembrane region" description="Helical" evidence="2">
    <location>
        <begin position="254"/>
        <end position="275"/>
    </location>
</feature>
<feature type="transmembrane region" description="Helical" evidence="2">
    <location>
        <begin position="41"/>
        <end position="61"/>
    </location>
</feature>
<feature type="transmembrane region" description="Helical" evidence="2">
    <location>
        <begin position="105"/>
        <end position="129"/>
    </location>
</feature>
<evidence type="ECO:0000256" key="1">
    <source>
        <dbReference type="SAM" id="MobiDB-lite"/>
    </source>
</evidence>
<feature type="transmembrane region" description="Helical" evidence="2">
    <location>
        <begin position="150"/>
        <end position="169"/>
    </location>
</feature>
<evidence type="ECO:0000313" key="4">
    <source>
        <dbReference type="Proteomes" id="UP001162156"/>
    </source>
</evidence>
<dbReference type="Gene3D" id="1.20.1070.10">
    <property type="entry name" value="Rhodopsin 7-helix transmembrane proteins"/>
    <property type="match status" value="1"/>
</dbReference>
<dbReference type="Proteomes" id="UP001162156">
    <property type="component" value="Unassembled WGS sequence"/>
</dbReference>
<keyword evidence="4" id="KW-1185">Reference proteome</keyword>
<feature type="transmembrane region" description="Helical" evidence="2">
    <location>
        <begin position="73"/>
        <end position="93"/>
    </location>
</feature>
<proteinExistence type="predicted"/>
<keyword evidence="2" id="KW-1133">Transmembrane helix</keyword>
<feature type="transmembrane region" description="Helical" evidence="2">
    <location>
        <begin position="181"/>
        <end position="200"/>
    </location>
</feature>
<evidence type="ECO:0008006" key="5">
    <source>
        <dbReference type="Google" id="ProtNLM"/>
    </source>
</evidence>
<dbReference type="CDD" id="cd00637">
    <property type="entry name" value="7tm_classA_rhodopsin-like"/>
    <property type="match status" value="1"/>
</dbReference>
<keyword evidence="2" id="KW-0472">Membrane</keyword>
<feature type="region of interest" description="Disordered" evidence="1">
    <location>
        <begin position="1"/>
        <end position="26"/>
    </location>
</feature>
<gene>
    <name evidence="3" type="ORF">NQ314_002802</name>
</gene>
<evidence type="ECO:0000313" key="3">
    <source>
        <dbReference type="EMBL" id="KAJ8967488.1"/>
    </source>
</evidence>
<dbReference type="EMBL" id="JANEYF010000851">
    <property type="protein sequence ID" value="KAJ8967488.1"/>
    <property type="molecule type" value="Genomic_DNA"/>
</dbReference>
<sequence>MLNSNMSPDESPWDENPHVQKPNSTSGKSALDYLGLTTDYLSIPLCAGAILANLLLITVILKYKRLKNRTNFYMLNFAVFHTCYIISTPLFYIVLDLFYNSELEVHWYCVWIRVENFAIGLILTFVGGFGIDAFFEKIRPSWFGKYERRYLYLFSFFYFSHFLMYVTAASVCLKTGFSNNFSFYFLTTYYFVILISVLYVNYKEKKMETNFKLSTPNKAYALNISVIILLCWIPLFIFYNLMNIFKNIQKVEHILWYTAFLPEYLAYCCSIIIVCKLWKSSKHFRAAFRKVFRRPVLDSEYDELNVNENGEEISKPL</sequence>
<dbReference type="SUPFAM" id="SSF81321">
    <property type="entry name" value="Family A G protein-coupled receptor-like"/>
    <property type="match status" value="1"/>
</dbReference>
<evidence type="ECO:0000256" key="2">
    <source>
        <dbReference type="SAM" id="Phobius"/>
    </source>
</evidence>
<protein>
    <recommendedName>
        <fullName evidence="5">G-protein coupled receptors family 1 profile domain-containing protein</fullName>
    </recommendedName>
</protein>
<organism evidence="3 4">
    <name type="scientific">Rhamnusium bicolor</name>
    <dbReference type="NCBI Taxonomy" id="1586634"/>
    <lineage>
        <taxon>Eukaryota</taxon>
        <taxon>Metazoa</taxon>
        <taxon>Ecdysozoa</taxon>
        <taxon>Arthropoda</taxon>
        <taxon>Hexapoda</taxon>
        <taxon>Insecta</taxon>
        <taxon>Pterygota</taxon>
        <taxon>Neoptera</taxon>
        <taxon>Endopterygota</taxon>
        <taxon>Coleoptera</taxon>
        <taxon>Polyphaga</taxon>
        <taxon>Cucujiformia</taxon>
        <taxon>Chrysomeloidea</taxon>
        <taxon>Cerambycidae</taxon>
        <taxon>Lepturinae</taxon>
        <taxon>Rhagiini</taxon>
        <taxon>Rhamnusium</taxon>
    </lineage>
</organism>
<name>A0AAV8ZNN1_9CUCU</name>
<reference evidence="3" key="1">
    <citation type="journal article" date="2023" name="Insect Mol. Biol.">
        <title>Genome sequencing provides insights into the evolution of gene families encoding plant cell wall-degrading enzymes in longhorned beetles.</title>
        <authorList>
            <person name="Shin N.R."/>
            <person name="Okamura Y."/>
            <person name="Kirsch R."/>
            <person name="Pauchet Y."/>
        </authorList>
    </citation>
    <scope>NUCLEOTIDE SEQUENCE</scope>
    <source>
        <strain evidence="3">RBIC_L_NR</strain>
    </source>
</reference>
<keyword evidence="2" id="KW-0812">Transmembrane</keyword>